<dbReference type="GO" id="GO:0016747">
    <property type="term" value="F:acyltransferase activity, transferring groups other than amino-acyl groups"/>
    <property type="evidence" value="ECO:0007669"/>
    <property type="project" value="InterPro"/>
</dbReference>
<sequence>MSVIRPPEPLRAQHEVDSFCCGEEVLDEWLQRRALKNEALGASRTFVACIEQRVVGYYALAAGSVTHSMVSSKVRRNMPEPIPAVVLARLAIDKDWQGRGLGYSLLQDALLRCHAAAGYIGARVLLVHALTDDAKRFYEHFGFRASPIDERMLMLLLNEIAA</sequence>
<evidence type="ECO:0000256" key="4">
    <source>
        <dbReference type="ARBA" id="ARBA00022679"/>
    </source>
</evidence>
<keyword evidence="5 9" id="KW-0012">Acyltransferase</keyword>
<name>A0AA51MQZ2_9GAMM</name>
<dbReference type="SUPFAM" id="SSF55729">
    <property type="entry name" value="Acyl-CoA N-acyltransferases (Nat)"/>
    <property type="match status" value="1"/>
</dbReference>
<gene>
    <name evidence="8" type="ORF">RCC75_04985</name>
    <name evidence="9" type="ORF">RCG00_20595</name>
</gene>
<dbReference type="Gene3D" id="3.40.630.30">
    <property type="match status" value="1"/>
</dbReference>
<dbReference type="EC" id="2.3.1.-" evidence="9"/>
<protein>
    <submittedName>
        <fullName evidence="9">GNAT family N-acetyltransferase</fullName>
        <ecNumber evidence="9">2.3.1.-</ecNumber>
    </submittedName>
</protein>
<evidence type="ECO:0000256" key="1">
    <source>
        <dbReference type="ARBA" id="ARBA00009342"/>
    </source>
</evidence>
<evidence type="ECO:0000259" key="7">
    <source>
        <dbReference type="PROSITE" id="PS51186"/>
    </source>
</evidence>
<dbReference type="RefSeq" id="WP_308133989.1">
    <property type="nucleotide sequence ID" value="NZ_CP133197.1"/>
</dbReference>
<proteinExistence type="inferred from homology"/>
<dbReference type="AlphaFoldDB" id="A0AA51MQZ2"/>
<evidence type="ECO:0000313" key="8">
    <source>
        <dbReference type="EMBL" id="MDQ5767870.1"/>
    </source>
</evidence>
<accession>A0AA51MQZ2</accession>
<keyword evidence="2" id="KW-0678">Repressor</keyword>
<evidence type="ECO:0000256" key="6">
    <source>
        <dbReference type="ARBA" id="ARBA00049880"/>
    </source>
</evidence>
<feature type="domain" description="N-acetyltransferase" evidence="7">
    <location>
        <begin position="2"/>
        <end position="162"/>
    </location>
</feature>
<reference evidence="9 10" key="1">
    <citation type="submission" date="2023-08" db="EMBL/GenBank/DDBJ databases">
        <title>New molecular markers tilS and rpoB for phylogenetic and monitoring studies of the genus Thiothrix biodiversity.</title>
        <authorList>
            <person name="Ravin N.V."/>
            <person name="Smolyakov D."/>
            <person name="Markov N.D."/>
            <person name="Beletsky A.V."/>
            <person name="Mardanov A.V."/>
            <person name="Rudenko T.S."/>
            <person name="Grabovich M.Y."/>
        </authorList>
    </citation>
    <scope>NUCLEOTIDE SEQUENCE</scope>
    <source>
        <strain evidence="9">DNT52</strain>
        <strain evidence="8 10">H33</strain>
    </source>
</reference>
<keyword evidence="10" id="KW-1185">Reference proteome</keyword>
<dbReference type="PANTHER" id="PTHR36449">
    <property type="entry name" value="ACETYLTRANSFERASE-RELATED"/>
    <property type="match status" value="1"/>
</dbReference>
<dbReference type="CDD" id="cd04301">
    <property type="entry name" value="NAT_SF"/>
    <property type="match status" value="1"/>
</dbReference>
<keyword evidence="3" id="KW-1277">Toxin-antitoxin system</keyword>
<evidence type="ECO:0000256" key="3">
    <source>
        <dbReference type="ARBA" id="ARBA00022649"/>
    </source>
</evidence>
<dbReference type="Proteomes" id="UP001229862">
    <property type="component" value="Chromosome"/>
</dbReference>
<dbReference type="Proteomes" id="UP001223336">
    <property type="component" value="Unassembled WGS sequence"/>
</dbReference>
<comment type="catalytic activity">
    <reaction evidence="6">
        <text>glycyl-tRNA(Gly) + acetyl-CoA = N-acetylglycyl-tRNA(Gly) + CoA + H(+)</text>
        <dbReference type="Rhea" id="RHEA:81867"/>
        <dbReference type="Rhea" id="RHEA-COMP:9683"/>
        <dbReference type="Rhea" id="RHEA-COMP:19766"/>
        <dbReference type="ChEBI" id="CHEBI:15378"/>
        <dbReference type="ChEBI" id="CHEBI:57287"/>
        <dbReference type="ChEBI" id="CHEBI:57288"/>
        <dbReference type="ChEBI" id="CHEBI:78522"/>
        <dbReference type="ChEBI" id="CHEBI:232036"/>
    </reaction>
</comment>
<evidence type="ECO:0000313" key="9">
    <source>
        <dbReference type="EMBL" id="WML86671.1"/>
    </source>
</evidence>
<dbReference type="InterPro" id="IPR016181">
    <property type="entry name" value="Acyl_CoA_acyltransferase"/>
</dbReference>
<dbReference type="EMBL" id="JAVFKN010000004">
    <property type="protein sequence ID" value="MDQ5767870.1"/>
    <property type="molecule type" value="Genomic_DNA"/>
</dbReference>
<evidence type="ECO:0000313" key="10">
    <source>
        <dbReference type="Proteomes" id="UP001223336"/>
    </source>
</evidence>
<comment type="similarity">
    <text evidence="1">Belongs to the acetyltransferase family. GNAT subfamily.</text>
</comment>
<evidence type="ECO:0000256" key="5">
    <source>
        <dbReference type="ARBA" id="ARBA00023315"/>
    </source>
</evidence>
<dbReference type="Pfam" id="PF13508">
    <property type="entry name" value="Acetyltransf_7"/>
    <property type="match status" value="1"/>
</dbReference>
<evidence type="ECO:0000256" key="2">
    <source>
        <dbReference type="ARBA" id="ARBA00022491"/>
    </source>
</evidence>
<keyword evidence="4 9" id="KW-0808">Transferase</keyword>
<organism evidence="9">
    <name type="scientific">Thiothrix subterranea</name>
    <dbReference type="NCBI Taxonomy" id="2735563"/>
    <lineage>
        <taxon>Bacteria</taxon>
        <taxon>Pseudomonadati</taxon>
        <taxon>Pseudomonadota</taxon>
        <taxon>Gammaproteobacteria</taxon>
        <taxon>Thiotrichales</taxon>
        <taxon>Thiotrichaceae</taxon>
        <taxon>Thiothrix</taxon>
    </lineage>
</organism>
<dbReference type="PROSITE" id="PS51186">
    <property type="entry name" value="GNAT"/>
    <property type="match status" value="1"/>
</dbReference>
<dbReference type="EMBL" id="CP133217">
    <property type="protein sequence ID" value="WML86671.1"/>
    <property type="molecule type" value="Genomic_DNA"/>
</dbReference>
<dbReference type="InterPro" id="IPR000182">
    <property type="entry name" value="GNAT_dom"/>
</dbReference>
<dbReference type="PANTHER" id="PTHR36449:SF1">
    <property type="entry name" value="ACETYLTRANSFERASE"/>
    <property type="match status" value="1"/>
</dbReference>